<keyword evidence="1" id="KW-1133">Transmembrane helix</keyword>
<proteinExistence type="predicted"/>
<dbReference type="EMBL" id="BA000054">
    <property type="protein sequence ID" value="BAE64302.1"/>
    <property type="molecule type" value="Genomic_DNA"/>
</dbReference>
<reference evidence="2 3" key="1">
    <citation type="journal article" date="2005" name="Nature">
        <title>Genome sequencing and analysis of Aspergillus oryzae.</title>
        <authorList>
            <person name="Machida M."/>
            <person name="Asai K."/>
            <person name="Sano M."/>
            <person name="Tanaka T."/>
            <person name="Kumagai T."/>
            <person name="Terai G."/>
            <person name="Kusumoto K."/>
            <person name="Arima T."/>
            <person name="Akita O."/>
            <person name="Kashiwagi Y."/>
            <person name="Abe K."/>
            <person name="Gomi K."/>
            <person name="Horiuchi H."/>
            <person name="Kitamoto K."/>
            <person name="Kobayashi T."/>
            <person name="Takeuchi M."/>
            <person name="Denning D.W."/>
            <person name="Galagan J.E."/>
            <person name="Nierman W.C."/>
            <person name="Yu J."/>
            <person name="Archer D.B."/>
            <person name="Bennett J.W."/>
            <person name="Bhatnagar D."/>
            <person name="Cleveland T.E."/>
            <person name="Fedorova N.D."/>
            <person name="Gotoh O."/>
            <person name="Horikawa H."/>
            <person name="Hosoyama A."/>
            <person name="Ichinomiya M."/>
            <person name="Igarashi R."/>
            <person name="Iwashita K."/>
            <person name="Juvvadi P.R."/>
            <person name="Kato M."/>
            <person name="Kato Y."/>
            <person name="Kin T."/>
            <person name="Kokubun A."/>
            <person name="Maeda H."/>
            <person name="Maeyama N."/>
            <person name="Maruyama J."/>
            <person name="Nagasaki H."/>
            <person name="Nakajima T."/>
            <person name="Oda K."/>
            <person name="Okada K."/>
            <person name="Paulsen I."/>
            <person name="Sakamoto K."/>
            <person name="Sawano T."/>
            <person name="Takahashi M."/>
            <person name="Takase K."/>
            <person name="Terabayashi Y."/>
            <person name="Wortman J."/>
            <person name="Yamada O."/>
            <person name="Yamagata Y."/>
            <person name="Anazawa H."/>
            <person name="Hata Y."/>
            <person name="Koide Y."/>
            <person name="Komori T."/>
            <person name="Koyama Y."/>
            <person name="Minetoki T."/>
            <person name="Suharnan S."/>
            <person name="Tanaka A."/>
            <person name="Isono K."/>
            <person name="Kuhara S."/>
            <person name="Ogasawara N."/>
            <person name="Kikuchi H."/>
        </authorList>
    </citation>
    <scope>NUCLEOTIDE SEQUENCE [LARGE SCALE GENOMIC DNA]</scope>
    <source>
        <strain evidence="3">ATCC 42149 / RIB 40</strain>
    </source>
</reference>
<dbReference type="GeneID" id="5997530"/>
<accession>Q2U2B3</accession>
<keyword evidence="1" id="KW-0812">Transmembrane</keyword>
<dbReference type="EMBL" id="AP007169">
    <property type="protein sequence ID" value="BAE64302.1"/>
    <property type="molecule type" value="Genomic_DNA"/>
</dbReference>
<protein>
    <submittedName>
        <fullName evidence="2">DNA, SC038</fullName>
    </submittedName>
</protein>
<sequence>MFCRTTGPPRAAIFAQHVSPLPRALLRCLRSSRSSMILIPCLRSSPVDTCPTMASPAFRTGSSSPPRTLTMSSIMQRIRPPSSGRGFLGKMHRRVWTELVGPLLAVVLGVWAWVDICLEISSRPSREVETTSVLSRLIPSRHIQWIISADKTPQVLEAIRDFTENYPDDKAAIIVTAEHAALINTWIMFLFYDGPEPPQGVFDGFKAIGPLDTTKTWDSYYDLPMPRTIAQKAQARGGDLINFPTDQDYLVIELDFSYGLSASDEKIDAANKNLFNGFDRIISNYIDEGVLPDVYRPLFMNDANYAQDYWARLGSTEQAREVRKKYDPELFFQKRTSGGFRLG</sequence>
<dbReference type="RefSeq" id="XP_023093175.1">
    <property type="nucleotide sequence ID" value="XM_023238247.1"/>
</dbReference>
<keyword evidence="1" id="KW-0472">Membrane</keyword>
<evidence type="ECO:0000256" key="1">
    <source>
        <dbReference type="SAM" id="Phobius"/>
    </source>
</evidence>
<dbReference type="KEGG" id="aor:AO090038000526"/>
<name>Q2U2B3_ASPOR</name>
<dbReference type="AlphaFoldDB" id="Q2U2B3"/>
<keyword evidence="3" id="KW-1185">Reference proteome</keyword>
<organism evidence="2 3">
    <name type="scientific">Aspergillus oryzae (strain ATCC 42149 / RIB 40)</name>
    <name type="common">Yellow koji mold</name>
    <dbReference type="NCBI Taxonomy" id="510516"/>
    <lineage>
        <taxon>Eukaryota</taxon>
        <taxon>Fungi</taxon>
        <taxon>Dikarya</taxon>
        <taxon>Ascomycota</taxon>
        <taxon>Pezizomycotina</taxon>
        <taxon>Eurotiomycetes</taxon>
        <taxon>Eurotiomycetidae</taxon>
        <taxon>Eurotiales</taxon>
        <taxon>Aspergillaceae</taxon>
        <taxon>Aspergillus</taxon>
        <taxon>Aspergillus subgen. Circumdati</taxon>
    </lineage>
</organism>
<dbReference type="HOGENOM" id="CLU_808879_0_0_1"/>
<dbReference type="Proteomes" id="UP000006564">
    <property type="component" value="Chromosome 6"/>
</dbReference>
<evidence type="ECO:0000313" key="3">
    <source>
        <dbReference type="Proteomes" id="UP000006564"/>
    </source>
</evidence>
<gene>
    <name evidence="2" type="ORF">AO090038000526</name>
</gene>
<feature type="transmembrane region" description="Helical" evidence="1">
    <location>
        <begin position="95"/>
        <end position="114"/>
    </location>
</feature>
<evidence type="ECO:0000313" key="2">
    <source>
        <dbReference type="EMBL" id="BAE64302.1"/>
    </source>
</evidence>